<dbReference type="Gene3D" id="3.40.50.800">
    <property type="entry name" value="Anticodon-binding domain"/>
    <property type="match status" value="1"/>
</dbReference>
<dbReference type="GO" id="GO:0005829">
    <property type="term" value="C:cytosol"/>
    <property type="evidence" value="ECO:0007669"/>
    <property type="project" value="TreeGrafter"/>
</dbReference>
<dbReference type="PRINTS" id="PR01046">
    <property type="entry name" value="TRNASYNTHPRO"/>
</dbReference>
<evidence type="ECO:0000256" key="1">
    <source>
        <dbReference type="ARBA" id="ARBA00012831"/>
    </source>
</evidence>
<evidence type="ECO:0000313" key="12">
    <source>
        <dbReference type="Proteomes" id="UP000177306"/>
    </source>
</evidence>
<evidence type="ECO:0000256" key="9">
    <source>
        <dbReference type="ARBA" id="ARBA00047671"/>
    </source>
</evidence>
<dbReference type="Pfam" id="PF03129">
    <property type="entry name" value="HGTP_anticodon"/>
    <property type="match status" value="1"/>
</dbReference>
<dbReference type="InterPro" id="IPR002316">
    <property type="entry name" value="Pro-tRNA-ligase_IIa"/>
</dbReference>
<evidence type="ECO:0000256" key="8">
    <source>
        <dbReference type="ARBA" id="ARBA00029731"/>
    </source>
</evidence>
<keyword evidence="6" id="KW-0648">Protein biosynthesis</keyword>
<dbReference type="InterPro" id="IPR036621">
    <property type="entry name" value="Anticodon-bd_dom_sf"/>
</dbReference>
<organism evidence="11 12">
    <name type="scientific">Candidatus Kaiserbacteria bacterium RIFCSPLOWO2_01_FULL_53_17</name>
    <dbReference type="NCBI Taxonomy" id="1798511"/>
    <lineage>
        <taxon>Bacteria</taxon>
        <taxon>Candidatus Kaiseribacteriota</taxon>
    </lineage>
</organism>
<evidence type="ECO:0000313" key="11">
    <source>
        <dbReference type="EMBL" id="OGG73024.1"/>
    </source>
</evidence>
<dbReference type="InterPro" id="IPR006195">
    <property type="entry name" value="aa-tRNA-synth_II"/>
</dbReference>
<dbReference type="GO" id="GO:0006433">
    <property type="term" value="P:prolyl-tRNA aminoacylation"/>
    <property type="evidence" value="ECO:0007669"/>
    <property type="project" value="InterPro"/>
</dbReference>
<dbReference type="CDD" id="cd00861">
    <property type="entry name" value="ProRS_anticodon_short"/>
    <property type="match status" value="1"/>
</dbReference>
<protein>
    <recommendedName>
        <fullName evidence="2">Proline--tRNA ligase</fullName>
        <ecNumber evidence="1">6.1.1.15</ecNumber>
    </recommendedName>
    <alternativeName>
        <fullName evidence="8">Prolyl-tRNA synthetase</fullName>
    </alternativeName>
</protein>
<dbReference type="InterPro" id="IPR050062">
    <property type="entry name" value="Pro-tRNA_synthetase"/>
</dbReference>
<dbReference type="SUPFAM" id="SSF52954">
    <property type="entry name" value="Class II aaRS ABD-related"/>
    <property type="match status" value="1"/>
</dbReference>
<dbReference type="PROSITE" id="PS50862">
    <property type="entry name" value="AA_TRNA_LIGASE_II"/>
    <property type="match status" value="1"/>
</dbReference>
<dbReference type="AlphaFoldDB" id="A0A1F6EHA1"/>
<evidence type="ECO:0000256" key="2">
    <source>
        <dbReference type="ARBA" id="ARBA00019110"/>
    </source>
</evidence>
<gene>
    <name evidence="11" type="ORF">A3A38_00960</name>
</gene>
<dbReference type="Proteomes" id="UP000177306">
    <property type="component" value="Unassembled WGS sequence"/>
</dbReference>
<dbReference type="SUPFAM" id="SSF55681">
    <property type="entry name" value="Class II aaRS and biotin synthetases"/>
    <property type="match status" value="1"/>
</dbReference>
<dbReference type="PANTHER" id="PTHR42753">
    <property type="entry name" value="MITOCHONDRIAL RIBOSOME PROTEIN L39/PROLYL-TRNA LIGASE FAMILY MEMBER"/>
    <property type="match status" value="1"/>
</dbReference>
<evidence type="ECO:0000256" key="3">
    <source>
        <dbReference type="ARBA" id="ARBA00022598"/>
    </source>
</evidence>
<dbReference type="Pfam" id="PF00587">
    <property type="entry name" value="tRNA-synt_2b"/>
    <property type="match status" value="1"/>
</dbReference>
<reference evidence="11 12" key="1">
    <citation type="journal article" date="2016" name="Nat. Commun.">
        <title>Thousands of microbial genomes shed light on interconnected biogeochemical processes in an aquifer system.</title>
        <authorList>
            <person name="Anantharaman K."/>
            <person name="Brown C.T."/>
            <person name="Hug L.A."/>
            <person name="Sharon I."/>
            <person name="Castelle C.J."/>
            <person name="Probst A.J."/>
            <person name="Thomas B.C."/>
            <person name="Singh A."/>
            <person name="Wilkins M.J."/>
            <person name="Karaoz U."/>
            <person name="Brodie E.L."/>
            <person name="Williams K.H."/>
            <person name="Hubbard S.S."/>
            <person name="Banfield J.F."/>
        </authorList>
    </citation>
    <scope>NUCLEOTIDE SEQUENCE [LARGE SCALE GENOMIC DNA]</scope>
</reference>
<evidence type="ECO:0000256" key="5">
    <source>
        <dbReference type="ARBA" id="ARBA00022840"/>
    </source>
</evidence>
<dbReference type="GO" id="GO:0004827">
    <property type="term" value="F:proline-tRNA ligase activity"/>
    <property type="evidence" value="ECO:0007669"/>
    <property type="project" value="UniProtKB-EC"/>
</dbReference>
<dbReference type="EC" id="6.1.1.15" evidence="1"/>
<sequence>MRQSQLFTRTRKEAPKDEVAKNAQLLIRAGFIHKEMAGVYSFLPLGLRVLEKINTVIREEMSAIGGQELLMTTLQSKELWEKTDRWSDEKVDNWFKTKLKGGGEVGLGFTHEEPLTNIMRLFVSSYADLPQLAYQIQWKFRNEERAKSGIMRGREFLMKDLYSFATSQKEHDELYEKVAASYEKIFARIGIGARVFRTFASGGVFSKYSHEFQCLLPVGEDTIYVSREKKLAVNKEVKNPEVLADLGLSEGELTEEKAVEVGNIFSLGTRFSEPLGLTFKDKDGKDRPVIMGSYGLGPSRLMGALVEVLSDDKGIVWPKEVAPFPVHLIAITGGNEDVQKEADRVYEMLQENDIEVLYDDRDVRAGEKFADADLIGIPVRLVVSEKTVSAGGMEMSDRRNGKGTLVPESEIIERLSQ</sequence>
<accession>A0A1F6EHA1</accession>
<comment type="catalytic activity">
    <reaction evidence="9">
        <text>tRNA(Pro) + L-proline + ATP = L-prolyl-tRNA(Pro) + AMP + diphosphate</text>
        <dbReference type="Rhea" id="RHEA:14305"/>
        <dbReference type="Rhea" id="RHEA-COMP:9700"/>
        <dbReference type="Rhea" id="RHEA-COMP:9702"/>
        <dbReference type="ChEBI" id="CHEBI:30616"/>
        <dbReference type="ChEBI" id="CHEBI:33019"/>
        <dbReference type="ChEBI" id="CHEBI:60039"/>
        <dbReference type="ChEBI" id="CHEBI:78442"/>
        <dbReference type="ChEBI" id="CHEBI:78532"/>
        <dbReference type="ChEBI" id="CHEBI:456215"/>
        <dbReference type="EC" id="6.1.1.15"/>
    </reaction>
</comment>
<comment type="caution">
    <text evidence="11">The sequence shown here is derived from an EMBL/GenBank/DDBJ whole genome shotgun (WGS) entry which is preliminary data.</text>
</comment>
<dbReference type="EMBL" id="MFLY01000016">
    <property type="protein sequence ID" value="OGG73024.1"/>
    <property type="molecule type" value="Genomic_DNA"/>
</dbReference>
<evidence type="ECO:0000256" key="6">
    <source>
        <dbReference type="ARBA" id="ARBA00022917"/>
    </source>
</evidence>
<name>A0A1F6EHA1_9BACT</name>
<dbReference type="InterPro" id="IPR002314">
    <property type="entry name" value="aa-tRNA-synt_IIb"/>
</dbReference>
<evidence type="ECO:0000259" key="10">
    <source>
        <dbReference type="PROSITE" id="PS50862"/>
    </source>
</evidence>
<keyword evidence="5" id="KW-0067">ATP-binding</keyword>
<evidence type="ECO:0000256" key="4">
    <source>
        <dbReference type="ARBA" id="ARBA00022741"/>
    </source>
</evidence>
<dbReference type="PANTHER" id="PTHR42753:SF2">
    <property type="entry name" value="PROLINE--TRNA LIGASE"/>
    <property type="match status" value="1"/>
</dbReference>
<dbReference type="InterPro" id="IPR004154">
    <property type="entry name" value="Anticodon-bd"/>
</dbReference>
<dbReference type="GO" id="GO:0005524">
    <property type="term" value="F:ATP binding"/>
    <property type="evidence" value="ECO:0007669"/>
    <property type="project" value="UniProtKB-KW"/>
</dbReference>
<dbReference type="InterPro" id="IPR045864">
    <property type="entry name" value="aa-tRNA-synth_II/BPL/LPL"/>
</dbReference>
<dbReference type="Gene3D" id="3.30.930.10">
    <property type="entry name" value="Bira Bifunctional Protein, Domain 2"/>
    <property type="match status" value="1"/>
</dbReference>
<evidence type="ECO:0000256" key="7">
    <source>
        <dbReference type="ARBA" id="ARBA00023146"/>
    </source>
</evidence>
<dbReference type="InterPro" id="IPR044140">
    <property type="entry name" value="ProRS_anticodon_short"/>
</dbReference>
<proteinExistence type="predicted"/>
<keyword evidence="3" id="KW-0436">Ligase</keyword>
<keyword evidence="4" id="KW-0547">Nucleotide-binding</keyword>
<keyword evidence="7 11" id="KW-0030">Aminoacyl-tRNA synthetase</keyword>
<feature type="domain" description="Aminoacyl-transfer RNA synthetases class-II family profile" evidence="10">
    <location>
        <begin position="38"/>
        <end position="318"/>
    </location>
</feature>